<dbReference type="InterPro" id="IPR051534">
    <property type="entry name" value="CBASS_pafABC_assoc_protein"/>
</dbReference>
<dbReference type="EMBL" id="JBIAPI010000012">
    <property type="protein sequence ID" value="MFF3228081.1"/>
    <property type="molecule type" value="Genomic_DNA"/>
</dbReference>
<accession>A0ABW6R3K7</accession>
<dbReference type="PROSITE" id="PS00894">
    <property type="entry name" value="HTH_DEOR_1"/>
    <property type="match status" value="1"/>
</dbReference>
<name>A0ABW6R3K7_9NOCA</name>
<dbReference type="Proteomes" id="UP001601948">
    <property type="component" value="Unassembled WGS sequence"/>
</dbReference>
<dbReference type="InterPro" id="IPR013196">
    <property type="entry name" value="HTH_11"/>
</dbReference>
<feature type="domain" description="HTH deoR-type" evidence="4">
    <location>
        <begin position="14"/>
        <end position="70"/>
    </location>
</feature>
<protein>
    <submittedName>
        <fullName evidence="5">Helix-turn-helix transcriptional regulator</fullName>
    </submittedName>
</protein>
<dbReference type="InterPro" id="IPR001034">
    <property type="entry name" value="DeoR_HTH"/>
</dbReference>
<gene>
    <name evidence="5" type="ORF">ACFYV7_35170</name>
</gene>
<dbReference type="Pfam" id="PF13280">
    <property type="entry name" value="WYL"/>
    <property type="match status" value="1"/>
</dbReference>
<dbReference type="Pfam" id="PF08279">
    <property type="entry name" value="HTH_11"/>
    <property type="match status" value="1"/>
</dbReference>
<dbReference type="Gene3D" id="1.10.10.10">
    <property type="entry name" value="Winged helix-like DNA-binding domain superfamily/Winged helix DNA-binding domain"/>
    <property type="match status" value="1"/>
</dbReference>
<dbReference type="InterPro" id="IPR036390">
    <property type="entry name" value="WH_DNA-bd_sf"/>
</dbReference>
<reference evidence="5 6" key="1">
    <citation type="submission" date="2024-10" db="EMBL/GenBank/DDBJ databases">
        <title>The Natural Products Discovery Center: Release of the First 8490 Sequenced Strains for Exploring Actinobacteria Biosynthetic Diversity.</title>
        <authorList>
            <person name="Kalkreuter E."/>
            <person name="Kautsar S.A."/>
            <person name="Yang D."/>
            <person name="Bader C.D."/>
            <person name="Teijaro C.N."/>
            <person name="Fluegel L."/>
            <person name="Davis C.M."/>
            <person name="Simpson J.R."/>
            <person name="Lauterbach L."/>
            <person name="Steele A.D."/>
            <person name="Gui C."/>
            <person name="Meng S."/>
            <person name="Li G."/>
            <person name="Viehrig K."/>
            <person name="Ye F."/>
            <person name="Su P."/>
            <person name="Kiefer A.F."/>
            <person name="Nichols A."/>
            <person name="Cepeda A.J."/>
            <person name="Yan W."/>
            <person name="Fan B."/>
            <person name="Jiang Y."/>
            <person name="Adhikari A."/>
            <person name="Zheng C.-J."/>
            <person name="Schuster L."/>
            <person name="Cowan T.M."/>
            <person name="Smanski M.J."/>
            <person name="Chevrette M.G."/>
            <person name="De Carvalho L.P.S."/>
            <person name="Shen B."/>
        </authorList>
    </citation>
    <scope>NUCLEOTIDE SEQUENCE [LARGE SCALE GENOMIC DNA]</scope>
    <source>
        <strain evidence="5 6">NPDC003040</strain>
    </source>
</reference>
<evidence type="ECO:0000259" key="4">
    <source>
        <dbReference type="PROSITE" id="PS51000"/>
    </source>
</evidence>
<evidence type="ECO:0000256" key="2">
    <source>
        <dbReference type="ARBA" id="ARBA00023125"/>
    </source>
</evidence>
<dbReference type="RefSeq" id="WP_387724579.1">
    <property type="nucleotide sequence ID" value="NZ_JBIAPI010000012.1"/>
</dbReference>
<dbReference type="PROSITE" id="PS52050">
    <property type="entry name" value="WYL"/>
    <property type="match status" value="1"/>
</dbReference>
<evidence type="ECO:0000256" key="1">
    <source>
        <dbReference type="ARBA" id="ARBA00023015"/>
    </source>
</evidence>
<dbReference type="InterPro" id="IPR018356">
    <property type="entry name" value="Tscrpt_reg_HTH_DeoR_CS"/>
</dbReference>
<dbReference type="InterPro" id="IPR026881">
    <property type="entry name" value="WYL_dom"/>
</dbReference>
<dbReference type="PANTHER" id="PTHR34580">
    <property type="match status" value="1"/>
</dbReference>
<comment type="caution">
    <text evidence="5">The sequence shown here is derived from an EMBL/GenBank/DDBJ whole genome shotgun (WGS) entry which is preliminary data.</text>
</comment>
<keyword evidence="6" id="KW-1185">Reference proteome</keyword>
<evidence type="ECO:0000313" key="6">
    <source>
        <dbReference type="Proteomes" id="UP001601948"/>
    </source>
</evidence>
<sequence>MATTIGHHVAVADTSRRALRLLSLLATRRRWSLPELADRLGVSERTARRDIETLRLLDYPIRTVHGPTGGYELGAGHTLPPLLFDDEQAIAVAVALQTAPSTVFGLGQDAARALDTLEQVMPARLRAAMESLRLTRLQNYWEFPGPPIAPDALKTVGRAVRHQHLLVIEALRADGTRPDPREADFIPPRRIEPHHLVVWAGRWYLVAYDLADSTWRVHRVDRLHLQTPTGTPFTPRDLPGGDVAHFVMTSHDRGDTPAEWQCVGTARLRLAAETVARWAPGGSVVEYLDPQHCRLTLGAWSWAGVAGILATFDAELTEVEPPELTMACHRLVRRWQAIGNS</sequence>
<keyword evidence="1" id="KW-0805">Transcription regulation</keyword>
<evidence type="ECO:0000256" key="3">
    <source>
        <dbReference type="ARBA" id="ARBA00023163"/>
    </source>
</evidence>
<dbReference type="InterPro" id="IPR036388">
    <property type="entry name" value="WH-like_DNA-bd_sf"/>
</dbReference>
<dbReference type="PANTHER" id="PTHR34580:SF3">
    <property type="entry name" value="PROTEIN PAFB"/>
    <property type="match status" value="1"/>
</dbReference>
<organism evidence="5 6">
    <name type="scientific">Nocardia suismassiliense</name>
    <dbReference type="NCBI Taxonomy" id="2077092"/>
    <lineage>
        <taxon>Bacteria</taxon>
        <taxon>Bacillati</taxon>
        <taxon>Actinomycetota</taxon>
        <taxon>Actinomycetes</taxon>
        <taxon>Mycobacteriales</taxon>
        <taxon>Nocardiaceae</taxon>
        <taxon>Nocardia</taxon>
    </lineage>
</organism>
<evidence type="ECO:0000313" key="5">
    <source>
        <dbReference type="EMBL" id="MFF3228081.1"/>
    </source>
</evidence>
<proteinExistence type="predicted"/>
<dbReference type="SMART" id="SM00420">
    <property type="entry name" value="HTH_DEOR"/>
    <property type="match status" value="1"/>
</dbReference>
<keyword evidence="2" id="KW-0238">DNA-binding</keyword>
<dbReference type="SUPFAM" id="SSF46785">
    <property type="entry name" value="Winged helix' DNA-binding domain"/>
    <property type="match status" value="1"/>
</dbReference>
<keyword evidence="3" id="KW-0804">Transcription</keyword>
<dbReference type="PROSITE" id="PS51000">
    <property type="entry name" value="HTH_DEOR_2"/>
    <property type="match status" value="1"/>
</dbReference>